<dbReference type="CDD" id="cd07033">
    <property type="entry name" value="TPP_PYR_DXS_TK_like"/>
    <property type="match status" value="1"/>
</dbReference>
<dbReference type="FunFam" id="3.40.50.970:FF:000129">
    <property type="entry name" value="Transketolase"/>
    <property type="match status" value="1"/>
</dbReference>
<accession>A0A1F7WYX6</accession>
<dbReference type="InterPro" id="IPR029061">
    <property type="entry name" value="THDP-binding"/>
</dbReference>
<dbReference type="Gene3D" id="3.40.50.970">
    <property type="match status" value="1"/>
</dbReference>
<comment type="caution">
    <text evidence="5">The sequence shown here is derived from an EMBL/GenBank/DDBJ whole genome shotgun (WGS) entry which is preliminary data.</text>
</comment>
<dbReference type="EMBL" id="MGFQ01000058">
    <property type="protein sequence ID" value="OGM08044.1"/>
    <property type="molecule type" value="Genomic_DNA"/>
</dbReference>
<comment type="similarity">
    <text evidence="2">Belongs to the transketolase family.</text>
</comment>
<organism evidence="5 6">
    <name type="scientific">Candidatus Woesebacteria bacterium RBG_13_36_22</name>
    <dbReference type="NCBI Taxonomy" id="1802478"/>
    <lineage>
        <taxon>Bacteria</taxon>
        <taxon>Candidatus Woeseibacteriota</taxon>
    </lineage>
</organism>
<dbReference type="PANTHER" id="PTHR43825">
    <property type="entry name" value="PYRUVATE DEHYDROGENASE E1 COMPONENT"/>
    <property type="match status" value="1"/>
</dbReference>
<dbReference type="Proteomes" id="UP000176939">
    <property type="component" value="Unassembled WGS sequence"/>
</dbReference>
<dbReference type="PANTHER" id="PTHR43825:SF1">
    <property type="entry name" value="TRANSKETOLASE-LIKE PYRIMIDINE-BINDING DOMAIN-CONTAINING PROTEIN"/>
    <property type="match status" value="1"/>
</dbReference>
<evidence type="ECO:0000259" key="4">
    <source>
        <dbReference type="SMART" id="SM00861"/>
    </source>
</evidence>
<dbReference type="InterPro" id="IPR033248">
    <property type="entry name" value="Transketolase_C"/>
</dbReference>
<name>A0A1F7WYX6_9BACT</name>
<keyword evidence="3" id="KW-0786">Thiamine pyrophosphate</keyword>
<dbReference type="InterPro" id="IPR005475">
    <property type="entry name" value="Transketolase-like_Pyr-bd"/>
</dbReference>
<dbReference type="SUPFAM" id="SSF52922">
    <property type="entry name" value="TK C-terminal domain-like"/>
    <property type="match status" value="1"/>
</dbReference>
<sequence length="331" mass="35875">MINPKSNLVKDLFLGRNEKLSFRDALGEALVELGASNEKIFVLSSDVALSTKASYFAQKFPDRFVQVGVAEQVLACIASGIANYGKIPFICAYAVFSPGRNWEQIRTTIALNNFPVKIIGTHAGLNVGAGGSTHQALEDLALMRVLPNMVVIAPCDSLETRKAVMAVADNNKPSYIRIPREPFPQITTSDSPFKIGNAEIFWEDKDPQVAIIACGPLVYEALKAAKELAKSKIPSIVVNCHTIKPLDQQTLIHVAKLTGAIVTAEEHQISGGLGSAVAEVLTKNFPVPIEFIGMLDLFGESGKPEELMQKYQMKAPSIISAAKKVIKRKNS</sequence>
<dbReference type="AlphaFoldDB" id="A0A1F7WYX6"/>
<evidence type="ECO:0000313" key="6">
    <source>
        <dbReference type="Proteomes" id="UP000176939"/>
    </source>
</evidence>
<dbReference type="SMART" id="SM00861">
    <property type="entry name" value="Transket_pyr"/>
    <property type="match status" value="1"/>
</dbReference>
<gene>
    <name evidence="5" type="ORF">A2Z67_05405</name>
</gene>
<dbReference type="SUPFAM" id="SSF52518">
    <property type="entry name" value="Thiamin diphosphate-binding fold (THDP-binding)"/>
    <property type="match status" value="1"/>
</dbReference>
<feature type="domain" description="Transketolase-like pyrimidine-binding" evidence="4">
    <location>
        <begin position="20"/>
        <end position="185"/>
    </location>
</feature>
<protein>
    <submittedName>
        <fullName evidence="5">Transketolase</fullName>
    </submittedName>
</protein>
<reference evidence="5 6" key="1">
    <citation type="journal article" date="2016" name="Nat. Commun.">
        <title>Thousands of microbial genomes shed light on interconnected biogeochemical processes in an aquifer system.</title>
        <authorList>
            <person name="Anantharaman K."/>
            <person name="Brown C.T."/>
            <person name="Hug L.A."/>
            <person name="Sharon I."/>
            <person name="Castelle C.J."/>
            <person name="Probst A.J."/>
            <person name="Thomas B.C."/>
            <person name="Singh A."/>
            <person name="Wilkins M.J."/>
            <person name="Karaoz U."/>
            <person name="Brodie E.L."/>
            <person name="Williams K.H."/>
            <person name="Hubbard S.S."/>
            <person name="Banfield J.F."/>
        </authorList>
    </citation>
    <scope>NUCLEOTIDE SEQUENCE [LARGE SCALE GENOMIC DNA]</scope>
</reference>
<dbReference type="Pfam" id="PF02780">
    <property type="entry name" value="Transketolase_C"/>
    <property type="match status" value="1"/>
</dbReference>
<comment type="cofactor">
    <cofactor evidence="1">
        <name>thiamine diphosphate</name>
        <dbReference type="ChEBI" id="CHEBI:58937"/>
    </cofactor>
</comment>
<evidence type="ECO:0000313" key="5">
    <source>
        <dbReference type="EMBL" id="OGM08044.1"/>
    </source>
</evidence>
<dbReference type="InterPro" id="IPR009014">
    <property type="entry name" value="Transketo_C/PFOR_II"/>
</dbReference>
<dbReference type="InterPro" id="IPR051157">
    <property type="entry name" value="PDH/Transketolase"/>
</dbReference>
<dbReference type="Pfam" id="PF02779">
    <property type="entry name" value="Transket_pyr"/>
    <property type="match status" value="1"/>
</dbReference>
<proteinExistence type="inferred from homology"/>
<dbReference type="Gene3D" id="3.40.50.920">
    <property type="match status" value="1"/>
</dbReference>
<evidence type="ECO:0000256" key="2">
    <source>
        <dbReference type="ARBA" id="ARBA00007131"/>
    </source>
</evidence>
<evidence type="ECO:0000256" key="3">
    <source>
        <dbReference type="ARBA" id="ARBA00023052"/>
    </source>
</evidence>
<evidence type="ECO:0000256" key="1">
    <source>
        <dbReference type="ARBA" id="ARBA00001964"/>
    </source>
</evidence>